<accession>A0A171KP96</accession>
<evidence type="ECO:0000313" key="3">
    <source>
        <dbReference type="Proteomes" id="UP000078084"/>
    </source>
</evidence>
<organism evidence="2 3">
    <name type="scientific">Kerstersia gyiorum</name>
    <dbReference type="NCBI Taxonomy" id="206506"/>
    <lineage>
        <taxon>Bacteria</taxon>
        <taxon>Pseudomonadati</taxon>
        <taxon>Pseudomonadota</taxon>
        <taxon>Betaproteobacteria</taxon>
        <taxon>Burkholderiales</taxon>
        <taxon>Alcaligenaceae</taxon>
        <taxon>Kerstersia</taxon>
    </lineage>
</organism>
<dbReference type="Proteomes" id="UP000078084">
    <property type="component" value="Unassembled WGS sequence"/>
</dbReference>
<evidence type="ECO:0000313" key="2">
    <source>
        <dbReference type="EMBL" id="KKO70713.1"/>
    </source>
</evidence>
<keyword evidence="3" id="KW-1185">Reference proteome</keyword>
<protein>
    <recommendedName>
        <fullName evidence="4">TrbM protein</fullName>
    </recommendedName>
</protein>
<sequence length="130" mass="13553">MKSTLLATSGLVCLLLTAPVMARDGACMIEGSFNLLGQVIKSKDCVQSDPAEDEAAFKTSCEQLANTSAAVGGEAGKITYLEQCPTPAQGICQDLAGLKRGAYYYERAADDLASLPASCAQLGGRWKSGK</sequence>
<gene>
    <name evidence="2" type="ORF">AAV32_14460</name>
</gene>
<keyword evidence="1" id="KW-0732">Signal</keyword>
<evidence type="ECO:0000256" key="1">
    <source>
        <dbReference type="SAM" id="SignalP"/>
    </source>
</evidence>
<feature type="chain" id="PRO_5007908570" description="TrbM protein" evidence="1">
    <location>
        <begin position="23"/>
        <end position="130"/>
    </location>
</feature>
<proteinExistence type="predicted"/>
<feature type="signal peptide" evidence="1">
    <location>
        <begin position="1"/>
        <end position="22"/>
    </location>
</feature>
<dbReference type="EMBL" id="LBNE01000012">
    <property type="protein sequence ID" value="KKO70713.1"/>
    <property type="molecule type" value="Genomic_DNA"/>
</dbReference>
<evidence type="ECO:0008006" key="4">
    <source>
        <dbReference type="Google" id="ProtNLM"/>
    </source>
</evidence>
<reference evidence="2 3" key="1">
    <citation type="submission" date="2015-04" db="EMBL/GenBank/DDBJ databases">
        <title>Genome sequence of Kerstersia gyiorum CG1.</title>
        <authorList>
            <person name="Greninger A.L."/>
            <person name="Kozyreva V."/>
            <person name="Chaturvedi V."/>
        </authorList>
    </citation>
    <scope>NUCLEOTIDE SEQUENCE [LARGE SCALE GENOMIC DNA]</scope>
    <source>
        <strain evidence="2 3">CG1</strain>
    </source>
</reference>
<dbReference type="AlphaFoldDB" id="A0A171KP96"/>
<comment type="caution">
    <text evidence="2">The sequence shown here is derived from an EMBL/GenBank/DDBJ whole genome shotgun (WGS) entry which is preliminary data.</text>
</comment>
<dbReference type="RefSeq" id="WP_068373792.1">
    <property type="nucleotide sequence ID" value="NZ_LBNE01000012.1"/>
</dbReference>
<name>A0A171KP96_9BURK</name>